<comment type="caution">
    <text evidence="5">The sequence shown here is derived from an EMBL/GenBank/DDBJ whole genome shotgun (WGS) entry which is preliminary data.</text>
</comment>
<dbReference type="InterPro" id="IPR044929">
    <property type="entry name" value="DNA/RNA_non-sp_Endonuclease_sf"/>
</dbReference>
<dbReference type="InterPro" id="IPR020821">
    <property type="entry name" value="ENPP1-3/EXOG-like_nuc-like"/>
</dbReference>
<dbReference type="Proteomes" id="UP000664034">
    <property type="component" value="Unassembled WGS sequence"/>
</dbReference>
<dbReference type="InterPro" id="IPR044925">
    <property type="entry name" value="His-Me_finger_sf"/>
</dbReference>
<gene>
    <name evidence="5" type="ORF">J2I47_05485</name>
</gene>
<dbReference type="GO" id="GO:0003676">
    <property type="term" value="F:nucleic acid binding"/>
    <property type="evidence" value="ECO:0007669"/>
    <property type="project" value="InterPro"/>
</dbReference>
<feature type="binding site" evidence="2">
    <location>
        <position position="181"/>
    </location>
    <ligand>
        <name>Mg(2+)</name>
        <dbReference type="ChEBI" id="CHEBI:18420"/>
        <note>catalytic</note>
    </ligand>
</feature>
<feature type="active site" description="Proton acceptor" evidence="1">
    <location>
        <position position="145"/>
    </location>
</feature>
<sequence length="313" mass="34560">MYADLTQLATLAGMTRLVDDAAEQRESVLEGVSNVTPPTSFKGRVGYKSDFLTGWSLALPLAAGTTAADMRKLRRGGTGVVLKYGHFSSVMSVSRKMPMLTAVNIDGSKSKSLPRVKTWNYDGRLDEADQWGEELYGGNALDRGHMVRREDPVWGTPAEASMANVDTFHYTNACPQMAGMNQKTWLGLENYVLSNARADGMRVNVYTGPFFTPDDLVYRGAFIPRSFWKVVAIVLPNGRPSATAYKIDQNKELQELEFVYAGYKTYQISIQQVINGTHIDFSSMVPFDGFSQHEAATGTLLAEAIDDLSQIRV</sequence>
<dbReference type="GO" id="GO:0016787">
    <property type="term" value="F:hydrolase activity"/>
    <property type="evidence" value="ECO:0007669"/>
    <property type="project" value="InterPro"/>
</dbReference>
<dbReference type="PANTHER" id="PTHR13966:SF5">
    <property type="entry name" value="ENDONUCLEASE G, MITOCHONDRIAL"/>
    <property type="match status" value="1"/>
</dbReference>
<dbReference type="PANTHER" id="PTHR13966">
    <property type="entry name" value="ENDONUCLEASE RELATED"/>
    <property type="match status" value="1"/>
</dbReference>
<dbReference type="AlphaFoldDB" id="A0A939K0E1"/>
<keyword evidence="2" id="KW-0479">Metal-binding</keyword>
<dbReference type="SMART" id="SM00477">
    <property type="entry name" value="NUC"/>
    <property type="match status" value="1"/>
</dbReference>
<evidence type="ECO:0000256" key="2">
    <source>
        <dbReference type="PIRSR" id="PIRSR640255-2"/>
    </source>
</evidence>
<dbReference type="Gene3D" id="3.40.570.10">
    <property type="entry name" value="Extracellular Endonuclease, subunit A"/>
    <property type="match status" value="1"/>
</dbReference>
<accession>A0A939K0E1</accession>
<evidence type="ECO:0000313" key="5">
    <source>
        <dbReference type="EMBL" id="MBO0935992.1"/>
    </source>
</evidence>
<dbReference type="GO" id="GO:0046872">
    <property type="term" value="F:metal ion binding"/>
    <property type="evidence" value="ECO:0007669"/>
    <property type="project" value="UniProtKB-KW"/>
</dbReference>
<feature type="domain" description="ENPP1-3/EXOG-like endonuclease/phosphodiesterase" evidence="3">
    <location>
        <begin position="84"/>
        <end position="288"/>
    </location>
</feature>
<dbReference type="Pfam" id="PF01223">
    <property type="entry name" value="Endonuclease_NS"/>
    <property type="match status" value="1"/>
</dbReference>
<protein>
    <submittedName>
        <fullName evidence="5">DNA/RNA non-specific endonuclease</fullName>
    </submittedName>
</protein>
<evidence type="ECO:0000259" key="3">
    <source>
        <dbReference type="SMART" id="SM00477"/>
    </source>
</evidence>
<dbReference type="SUPFAM" id="SSF54060">
    <property type="entry name" value="His-Me finger endonucleases"/>
    <property type="match status" value="1"/>
</dbReference>
<dbReference type="GO" id="GO:0004519">
    <property type="term" value="F:endonuclease activity"/>
    <property type="evidence" value="ECO:0007669"/>
    <property type="project" value="UniProtKB-KW"/>
</dbReference>
<keyword evidence="5" id="KW-0255">Endonuclease</keyword>
<feature type="domain" description="DNA/RNA non-specific endonuclease/pyrophosphatase/phosphodiesterase" evidence="4">
    <location>
        <begin position="83"/>
        <end position="288"/>
    </location>
</feature>
<evidence type="ECO:0000313" key="6">
    <source>
        <dbReference type="Proteomes" id="UP000664034"/>
    </source>
</evidence>
<proteinExistence type="predicted"/>
<keyword evidence="5" id="KW-0540">Nuclease</keyword>
<dbReference type="EMBL" id="JAFMYV010000002">
    <property type="protein sequence ID" value="MBO0935992.1"/>
    <property type="molecule type" value="Genomic_DNA"/>
</dbReference>
<name>A0A939K0E1_9BACT</name>
<dbReference type="RefSeq" id="WP_207363540.1">
    <property type="nucleotide sequence ID" value="NZ_JAFMYV010000002.1"/>
</dbReference>
<dbReference type="SMART" id="SM00892">
    <property type="entry name" value="Endonuclease_NS"/>
    <property type="match status" value="1"/>
</dbReference>
<dbReference type="CDD" id="cd00091">
    <property type="entry name" value="NUC"/>
    <property type="match status" value="1"/>
</dbReference>
<dbReference type="InterPro" id="IPR001604">
    <property type="entry name" value="Endo_G_ENPP1-like_dom"/>
</dbReference>
<keyword evidence="5" id="KW-0378">Hydrolase</keyword>
<keyword evidence="6" id="KW-1185">Reference proteome</keyword>
<evidence type="ECO:0000259" key="4">
    <source>
        <dbReference type="SMART" id="SM00892"/>
    </source>
</evidence>
<reference evidence="5" key="1">
    <citation type="submission" date="2021-03" db="EMBL/GenBank/DDBJ databases">
        <title>Fibrella sp. HMF5335 genome sequencing and assembly.</title>
        <authorList>
            <person name="Kang H."/>
            <person name="Kim H."/>
            <person name="Bae S."/>
            <person name="Joh K."/>
        </authorList>
    </citation>
    <scope>NUCLEOTIDE SEQUENCE</scope>
    <source>
        <strain evidence="5">HMF5335</strain>
    </source>
</reference>
<organism evidence="5 6">
    <name type="scientific">Fibrella rubiginis</name>
    <dbReference type="NCBI Taxonomy" id="2817060"/>
    <lineage>
        <taxon>Bacteria</taxon>
        <taxon>Pseudomonadati</taxon>
        <taxon>Bacteroidota</taxon>
        <taxon>Cytophagia</taxon>
        <taxon>Cytophagales</taxon>
        <taxon>Spirosomataceae</taxon>
        <taxon>Fibrella</taxon>
    </lineage>
</organism>
<dbReference type="InterPro" id="IPR040255">
    <property type="entry name" value="Non-specific_endonuclease"/>
</dbReference>
<evidence type="ECO:0000256" key="1">
    <source>
        <dbReference type="PIRSR" id="PIRSR640255-1"/>
    </source>
</evidence>